<feature type="disulfide bond" evidence="14">
    <location>
        <begin position="46"/>
        <end position="92"/>
    </location>
</feature>
<dbReference type="GO" id="GO:0060070">
    <property type="term" value="P:canonical Wnt signaling pathway"/>
    <property type="evidence" value="ECO:0007669"/>
    <property type="project" value="TreeGrafter"/>
</dbReference>
<comment type="caution">
    <text evidence="20">The sequence shown here is derived from an EMBL/GenBank/DDBJ whole genome shotgun (WGS) entry which is preliminary data.</text>
</comment>
<evidence type="ECO:0000256" key="1">
    <source>
        <dbReference type="ARBA" id="ARBA00004651"/>
    </source>
</evidence>
<keyword evidence="13" id="KW-0807">Transducer</keyword>
<keyword evidence="8 16" id="KW-1133">Transmembrane helix</keyword>
<dbReference type="AlphaFoldDB" id="A0A9Q0RJN0"/>
<feature type="disulfide bond" evidence="14">
    <location>
        <begin position="38"/>
        <end position="99"/>
    </location>
</feature>
<accession>A0A9Q0RJN0</accession>
<dbReference type="FunFam" id="1.10.2000.10:FF:000004">
    <property type="entry name" value="Frizzled class receptor 8a"/>
    <property type="match status" value="1"/>
</dbReference>
<evidence type="ECO:0000256" key="10">
    <source>
        <dbReference type="ARBA" id="ARBA00023136"/>
    </source>
</evidence>
<keyword evidence="12" id="KW-0675">Receptor</keyword>
<dbReference type="PROSITE" id="PS50261">
    <property type="entry name" value="G_PROTEIN_RECEP_F2_4"/>
    <property type="match status" value="1"/>
</dbReference>
<feature type="compositionally biased region" description="Low complexity" evidence="15">
    <location>
        <begin position="155"/>
        <end position="167"/>
    </location>
</feature>
<keyword evidence="10 16" id="KW-0472">Membrane</keyword>
<evidence type="ECO:0000256" key="5">
    <source>
        <dbReference type="ARBA" id="ARBA00022687"/>
    </source>
</evidence>
<organism evidence="20 21">
    <name type="scientific">Blomia tropicalis</name>
    <name type="common">Mite</name>
    <dbReference type="NCBI Taxonomy" id="40697"/>
    <lineage>
        <taxon>Eukaryota</taxon>
        <taxon>Metazoa</taxon>
        <taxon>Ecdysozoa</taxon>
        <taxon>Arthropoda</taxon>
        <taxon>Chelicerata</taxon>
        <taxon>Arachnida</taxon>
        <taxon>Acari</taxon>
        <taxon>Acariformes</taxon>
        <taxon>Sarcoptiformes</taxon>
        <taxon>Astigmata</taxon>
        <taxon>Glycyphagoidea</taxon>
        <taxon>Echimyopodidae</taxon>
        <taxon>Blomia</taxon>
    </lineage>
</organism>
<dbReference type="EMBL" id="JAPWDV010000003">
    <property type="protein sequence ID" value="KAJ6216520.1"/>
    <property type="molecule type" value="Genomic_DNA"/>
</dbReference>
<feature type="region of interest" description="Disordered" evidence="15">
    <location>
        <begin position="155"/>
        <end position="239"/>
    </location>
</feature>
<dbReference type="GO" id="GO:0017147">
    <property type="term" value="F:Wnt-protein binding"/>
    <property type="evidence" value="ECO:0007669"/>
    <property type="project" value="TreeGrafter"/>
</dbReference>
<feature type="transmembrane region" description="Helical" evidence="16">
    <location>
        <begin position="544"/>
        <end position="571"/>
    </location>
</feature>
<sequence length="782" mass="87649">MARNVMFVLLVLFGVFVSNVHLANHRAQSERDHEKRECEEITVPMCRGIGYNLTSMPNQFHHETQEEAGLEVHQFFPLVEISCSEDLRFFLCSLYTPLCMVDYHGSVPACRSVCERAKKGCEPLMIQYGFQWPEHMDCSKFPVYNDPLNICMDPSRMNHSSSNNNMNTDDGEDKHGGKMHGGKEPRIKQNIRKNYHQTTHYTTEPYGSAYPENNRINNNNNNNHLNSNHNHVGKIDGLDSDHSVSVMNTGNHGSTGCRCDCREPYFVRIRHDVYYEAASSNYEQHPASQLYPTNYFNHSRIETAGGLAPFCASSCKNAYGFTDVQRESAMSWINIAALICVVTCLLTFLTYMIDSRRFHYPERAIIFLAACYICIASGYLLRIQMGHSAIACDGLVIRYQRTGPTPASCLVSFILLYFFGMASAYWWLILTLTWFLAAGLNWGSEAITGYAQYFHLLAWLLPTAQSVAILCLGAIDGDPFAGLCTVGNQSRANLLIFVITPLCVCITIGSLFLIAGFVALFRIRQRVVRQRQNIRVKTDSLEKVMMKIGLSSFFYIVPEGVVLACHIYEYIYRPHWEKTLTCICGNDSTETIQPYFPMILLKYIMSLIIGITSGFWIWSGKTLDLWLQFYGKFACCRGKFGSPSNSRSGASQLLPNMTGYYGRGVQMTMGNASLPIKNPTVNLTPINGSSVNSTPQHLLHQNAHLHHLHTHHGLELQSRQNGQQLIHPLPSLPPSLPPPPPPLIISGNRHGGSLTGSQFMHLIGTINGNGTNGNSKVPLSHV</sequence>
<feature type="transmembrane region" description="Helical" evidence="16">
    <location>
        <begin position="332"/>
        <end position="352"/>
    </location>
</feature>
<evidence type="ECO:0000256" key="13">
    <source>
        <dbReference type="ARBA" id="ARBA00023224"/>
    </source>
</evidence>
<dbReference type="CDD" id="cd07456">
    <property type="entry name" value="CRD_FZ5_like"/>
    <property type="match status" value="1"/>
</dbReference>
<evidence type="ECO:0000313" key="21">
    <source>
        <dbReference type="Proteomes" id="UP001142055"/>
    </source>
</evidence>
<feature type="disulfide bond" evidence="14">
    <location>
        <begin position="110"/>
        <end position="151"/>
    </location>
</feature>
<keyword evidence="6 16" id="KW-0812">Transmembrane</keyword>
<feature type="domain" description="FZ" evidence="18">
    <location>
        <begin position="33"/>
        <end position="154"/>
    </location>
</feature>
<keyword evidence="3" id="KW-0217">Developmental protein</keyword>
<dbReference type="PRINTS" id="PR00489">
    <property type="entry name" value="FRIZZLED"/>
</dbReference>
<dbReference type="InterPro" id="IPR036790">
    <property type="entry name" value="Frizzled_dom_sf"/>
</dbReference>
<evidence type="ECO:0000256" key="14">
    <source>
        <dbReference type="PROSITE-ProRule" id="PRU00090"/>
    </source>
</evidence>
<comment type="similarity">
    <text evidence="2">Belongs to the G-protein coupled receptor Fz/Smo family.</text>
</comment>
<feature type="disulfide bond" evidence="14">
    <location>
        <begin position="114"/>
        <end position="138"/>
    </location>
</feature>
<dbReference type="GO" id="GO:0004930">
    <property type="term" value="F:G protein-coupled receptor activity"/>
    <property type="evidence" value="ECO:0007669"/>
    <property type="project" value="UniProtKB-KW"/>
</dbReference>
<dbReference type="SMART" id="SM00063">
    <property type="entry name" value="FRI"/>
    <property type="match status" value="1"/>
</dbReference>
<evidence type="ECO:0000256" key="4">
    <source>
        <dbReference type="ARBA" id="ARBA00022475"/>
    </source>
</evidence>
<evidence type="ECO:0000256" key="6">
    <source>
        <dbReference type="ARBA" id="ARBA00022692"/>
    </source>
</evidence>
<feature type="compositionally biased region" description="Basic and acidic residues" evidence="15">
    <location>
        <begin position="172"/>
        <end position="187"/>
    </location>
</feature>
<keyword evidence="7 17" id="KW-0732">Signal</keyword>
<dbReference type="Gene3D" id="1.20.1070.10">
    <property type="entry name" value="Rhodopsin 7-helix transmembrane proteins"/>
    <property type="match status" value="1"/>
</dbReference>
<name>A0A9Q0RJN0_BLOTA</name>
<evidence type="ECO:0000256" key="9">
    <source>
        <dbReference type="ARBA" id="ARBA00023040"/>
    </source>
</evidence>
<keyword evidence="9" id="KW-0297">G-protein coupled receptor</keyword>
<dbReference type="Gene3D" id="1.10.2000.10">
    <property type="entry name" value="Frizzled cysteine-rich domain"/>
    <property type="match status" value="1"/>
</dbReference>
<evidence type="ECO:0000259" key="19">
    <source>
        <dbReference type="PROSITE" id="PS50261"/>
    </source>
</evidence>
<dbReference type="GO" id="GO:0005886">
    <property type="term" value="C:plasma membrane"/>
    <property type="evidence" value="ECO:0007669"/>
    <property type="project" value="UniProtKB-SubCell"/>
</dbReference>
<feature type="compositionally biased region" description="Low complexity" evidence="15">
    <location>
        <begin position="213"/>
        <end position="230"/>
    </location>
</feature>
<protein>
    <submittedName>
        <fullName evidence="20">Uncharacterized protein</fullName>
    </submittedName>
</protein>
<feature type="transmembrane region" description="Helical" evidence="16">
    <location>
        <begin position="495"/>
        <end position="523"/>
    </location>
</feature>
<feature type="chain" id="PRO_5040253230" evidence="17">
    <location>
        <begin position="23"/>
        <end position="782"/>
    </location>
</feature>
<dbReference type="Proteomes" id="UP001142055">
    <property type="component" value="Chromosome 3"/>
</dbReference>
<evidence type="ECO:0000256" key="15">
    <source>
        <dbReference type="SAM" id="MobiDB-lite"/>
    </source>
</evidence>
<evidence type="ECO:0000256" key="8">
    <source>
        <dbReference type="ARBA" id="ARBA00022989"/>
    </source>
</evidence>
<dbReference type="InterPro" id="IPR020067">
    <property type="entry name" value="Frizzled_dom"/>
</dbReference>
<dbReference type="SUPFAM" id="SSF63501">
    <property type="entry name" value="Frizzled cysteine-rich domain"/>
    <property type="match status" value="1"/>
</dbReference>
<evidence type="ECO:0000259" key="18">
    <source>
        <dbReference type="PROSITE" id="PS50038"/>
    </source>
</evidence>
<evidence type="ECO:0000256" key="7">
    <source>
        <dbReference type="ARBA" id="ARBA00022729"/>
    </source>
</evidence>
<keyword evidence="11 14" id="KW-1015">Disulfide bond</keyword>
<evidence type="ECO:0000256" key="16">
    <source>
        <dbReference type="SAM" id="Phobius"/>
    </source>
</evidence>
<feature type="domain" description="G-protein coupled receptors family 2 profile 2" evidence="19">
    <location>
        <begin position="329"/>
        <end position="625"/>
    </location>
</feature>
<dbReference type="GO" id="GO:0035567">
    <property type="term" value="P:non-canonical Wnt signaling pathway"/>
    <property type="evidence" value="ECO:0007669"/>
    <property type="project" value="TreeGrafter"/>
</dbReference>
<evidence type="ECO:0000256" key="12">
    <source>
        <dbReference type="ARBA" id="ARBA00023170"/>
    </source>
</evidence>
<gene>
    <name evidence="20" type="ORF">RDWZM_007677</name>
</gene>
<dbReference type="Pfam" id="PF01392">
    <property type="entry name" value="Fz"/>
    <property type="match status" value="1"/>
</dbReference>
<dbReference type="PROSITE" id="PS50038">
    <property type="entry name" value="FZ"/>
    <property type="match status" value="1"/>
</dbReference>
<dbReference type="SMART" id="SM01330">
    <property type="entry name" value="Frizzled"/>
    <property type="match status" value="1"/>
</dbReference>
<dbReference type="GO" id="GO:0042813">
    <property type="term" value="F:Wnt receptor activity"/>
    <property type="evidence" value="ECO:0007669"/>
    <property type="project" value="TreeGrafter"/>
</dbReference>
<feature type="signal peptide" evidence="17">
    <location>
        <begin position="1"/>
        <end position="22"/>
    </location>
</feature>
<evidence type="ECO:0000313" key="20">
    <source>
        <dbReference type="EMBL" id="KAJ6216520.1"/>
    </source>
</evidence>
<feature type="transmembrane region" description="Helical" evidence="16">
    <location>
        <begin position="595"/>
        <end position="618"/>
    </location>
</feature>
<dbReference type="OMA" id="QLNCAQP"/>
<proteinExistence type="inferred from homology"/>
<evidence type="ECO:0000256" key="17">
    <source>
        <dbReference type="SAM" id="SignalP"/>
    </source>
</evidence>
<comment type="subcellular location">
    <subcellularLocation>
        <location evidence="1">Cell membrane</location>
        <topology evidence="1">Multi-pass membrane protein</topology>
    </subcellularLocation>
</comment>
<evidence type="ECO:0000256" key="3">
    <source>
        <dbReference type="ARBA" id="ARBA00022473"/>
    </source>
</evidence>
<feature type="transmembrane region" description="Helical" evidence="16">
    <location>
        <begin position="453"/>
        <end position="475"/>
    </location>
</feature>
<feature type="transmembrane region" description="Helical" evidence="16">
    <location>
        <begin position="414"/>
        <end position="441"/>
    </location>
</feature>
<dbReference type="InterPro" id="IPR000539">
    <property type="entry name" value="Frizzled/Smoothened_7TM"/>
</dbReference>
<reference evidence="20" key="1">
    <citation type="submission" date="2022-12" db="EMBL/GenBank/DDBJ databases">
        <title>Genome assemblies of Blomia tropicalis.</title>
        <authorList>
            <person name="Cui Y."/>
        </authorList>
    </citation>
    <scope>NUCLEOTIDE SEQUENCE</scope>
    <source>
        <tissue evidence="20">Adult mites</tissue>
    </source>
</reference>
<dbReference type="InterPro" id="IPR015526">
    <property type="entry name" value="Frizzled/SFRP"/>
</dbReference>
<dbReference type="PANTHER" id="PTHR11309">
    <property type="entry name" value="FRIZZLED"/>
    <property type="match status" value="1"/>
</dbReference>
<evidence type="ECO:0000256" key="2">
    <source>
        <dbReference type="ARBA" id="ARBA00008077"/>
    </source>
</evidence>
<feature type="transmembrane region" description="Helical" evidence="16">
    <location>
        <begin position="364"/>
        <end position="381"/>
    </location>
</feature>
<dbReference type="PANTHER" id="PTHR11309:SF126">
    <property type="entry name" value="FRIZZLED-2"/>
    <property type="match status" value="1"/>
</dbReference>
<keyword evidence="21" id="KW-1185">Reference proteome</keyword>
<evidence type="ECO:0000256" key="11">
    <source>
        <dbReference type="ARBA" id="ARBA00023157"/>
    </source>
</evidence>
<dbReference type="Pfam" id="PF01534">
    <property type="entry name" value="Frizzled"/>
    <property type="match status" value="1"/>
</dbReference>
<feature type="disulfide bond" evidence="14">
    <location>
        <begin position="83"/>
        <end position="121"/>
    </location>
</feature>
<keyword evidence="4" id="KW-1003">Cell membrane</keyword>
<keyword evidence="5" id="KW-0879">Wnt signaling pathway</keyword>
<dbReference type="InterPro" id="IPR017981">
    <property type="entry name" value="GPCR_2-like_7TM"/>
</dbReference>